<dbReference type="OrthoDB" id="1361954at2"/>
<keyword evidence="2" id="KW-1185">Reference proteome</keyword>
<dbReference type="AlphaFoldDB" id="A0A3E1F1M2"/>
<dbReference type="Proteomes" id="UP000257127">
    <property type="component" value="Unassembled WGS sequence"/>
</dbReference>
<protein>
    <recommendedName>
        <fullName evidence="3">DUF2247 family protein</fullName>
    </recommendedName>
</protein>
<dbReference type="RefSeq" id="WP_116879478.1">
    <property type="nucleotide sequence ID" value="NZ_QURB01000001.1"/>
</dbReference>
<name>A0A3E1F1M2_9FLAO</name>
<evidence type="ECO:0000313" key="1">
    <source>
        <dbReference type="EMBL" id="RFC55643.1"/>
    </source>
</evidence>
<evidence type="ECO:0000313" key="2">
    <source>
        <dbReference type="Proteomes" id="UP000257127"/>
    </source>
</evidence>
<sequence>MISELTYKVIGYGYVSRLISDDVIDWAQDMLSLNYTAPSLYTIASIPKKSPFYEVLPYLEKALNELGLSRKTDIEAWICYCRYYIYEIAQQENIRKNIKTLHEICIHEDYLDEIYDFYLLNNAWVDYEFDPEYPFNHYWRGATAKNISQICVKVAEEWLNKYESQWKL</sequence>
<dbReference type="EMBL" id="QURB01000001">
    <property type="protein sequence ID" value="RFC55643.1"/>
    <property type="molecule type" value="Genomic_DNA"/>
</dbReference>
<evidence type="ECO:0008006" key="3">
    <source>
        <dbReference type="Google" id="ProtNLM"/>
    </source>
</evidence>
<organism evidence="1 2">
    <name type="scientific">Brumimicrobium aurantiacum</name>
    <dbReference type="NCBI Taxonomy" id="1737063"/>
    <lineage>
        <taxon>Bacteria</taxon>
        <taxon>Pseudomonadati</taxon>
        <taxon>Bacteroidota</taxon>
        <taxon>Flavobacteriia</taxon>
        <taxon>Flavobacteriales</taxon>
        <taxon>Crocinitomicaceae</taxon>
        <taxon>Brumimicrobium</taxon>
    </lineage>
</organism>
<comment type="caution">
    <text evidence="1">The sequence shown here is derived from an EMBL/GenBank/DDBJ whole genome shotgun (WGS) entry which is preliminary data.</text>
</comment>
<accession>A0A3E1F1M2</accession>
<gene>
    <name evidence="1" type="ORF">DXU93_01545</name>
</gene>
<proteinExistence type="predicted"/>
<reference evidence="1 2" key="1">
    <citation type="submission" date="2018-08" db="EMBL/GenBank/DDBJ databases">
        <title>The draft genome squence of Brumimicrobium sp. N62.</title>
        <authorList>
            <person name="Du Z.-J."/>
            <person name="Luo H.-R."/>
        </authorList>
    </citation>
    <scope>NUCLEOTIDE SEQUENCE [LARGE SCALE GENOMIC DNA]</scope>
    <source>
        <strain evidence="1 2">N62</strain>
    </source>
</reference>